<proteinExistence type="predicted"/>
<keyword evidence="4" id="KW-1185">Reference proteome</keyword>
<sequence>MNYSTIQFARERLNKFENDYRELVKKINLSLFTLAKTNFSAEEKKKVWDGLLESTKNIIRRVGEVLDKLEGVRFSGGEVVLHEEKDNLARKYRSLLKKLGEEKETILRQVEKKITIVTPLRQKTVKTGYCYFCDISIAADFPYKLKAEEQNTLGIEISEGAAFCSQECLLGYCKEYKNREKLRQEEEKRNKEKIVRDKKMITEIQGRIANLTERINRLEKRERELELSPESDQVEKPENAGFFRRLGQKLGLARKPNPLSKLERVRKLKEELNIQLEKTGEELQKSLIILSLDEQKEKERKNLEEKILLEKGRIAAKEKEEPIKFLNIPAESIPAAEYVVAPGRFLKTLYFVGSIFVSRFTKDCCRAGGKDSITDDGGVVRKEYKKIKETFIMKAGLKNVLERVLEDDDLGNRITFWRGTLTLEKYNDDMINLILKLAEENENITSQGAEKYAILMSLEKDGEREVKEQRDIINEEKETIDFKLKEEARKKEAIKKLEAIINKVNQEEPTRKNPEPGSHNPNSKGEKGGKDENPIVENNKKSNENIEELSQLSSQEAKIKAKEEIETLLDRYGVKPSELDTKLWENNEN</sequence>
<evidence type="ECO:0000313" key="4">
    <source>
        <dbReference type="Proteomes" id="UP000789901"/>
    </source>
</evidence>
<name>A0ABM8VWU4_GIGMA</name>
<protein>
    <submittedName>
        <fullName evidence="3">11809_t:CDS:1</fullName>
    </submittedName>
</protein>
<evidence type="ECO:0000313" key="3">
    <source>
        <dbReference type="EMBL" id="CAG8466322.1"/>
    </source>
</evidence>
<feature type="compositionally biased region" description="Basic and acidic residues" evidence="2">
    <location>
        <begin position="524"/>
        <end position="544"/>
    </location>
</feature>
<feature type="region of interest" description="Disordered" evidence="2">
    <location>
        <begin position="504"/>
        <end position="558"/>
    </location>
</feature>
<dbReference type="Proteomes" id="UP000789901">
    <property type="component" value="Unassembled WGS sequence"/>
</dbReference>
<reference evidence="3 4" key="1">
    <citation type="submission" date="2021-06" db="EMBL/GenBank/DDBJ databases">
        <authorList>
            <person name="Kallberg Y."/>
            <person name="Tangrot J."/>
            <person name="Rosling A."/>
        </authorList>
    </citation>
    <scope>NUCLEOTIDE SEQUENCE [LARGE SCALE GENOMIC DNA]</scope>
    <source>
        <strain evidence="3 4">120-4 pot B 10/14</strain>
    </source>
</reference>
<gene>
    <name evidence="3" type="ORF">GMARGA_LOCUS557</name>
</gene>
<evidence type="ECO:0000256" key="2">
    <source>
        <dbReference type="SAM" id="MobiDB-lite"/>
    </source>
</evidence>
<keyword evidence="1" id="KW-0175">Coiled coil</keyword>
<accession>A0ABM8VWU4</accession>
<feature type="coiled-coil region" evidence="1">
    <location>
        <begin position="201"/>
        <end position="228"/>
    </location>
</feature>
<organism evidence="3 4">
    <name type="scientific">Gigaspora margarita</name>
    <dbReference type="NCBI Taxonomy" id="4874"/>
    <lineage>
        <taxon>Eukaryota</taxon>
        <taxon>Fungi</taxon>
        <taxon>Fungi incertae sedis</taxon>
        <taxon>Mucoromycota</taxon>
        <taxon>Glomeromycotina</taxon>
        <taxon>Glomeromycetes</taxon>
        <taxon>Diversisporales</taxon>
        <taxon>Gigasporaceae</taxon>
        <taxon>Gigaspora</taxon>
    </lineage>
</organism>
<evidence type="ECO:0000256" key="1">
    <source>
        <dbReference type="SAM" id="Coils"/>
    </source>
</evidence>
<comment type="caution">
    <text evidence="3">The sequence shown here is derived from an EMBL/GenBank/DDBJ whole genome shotgun (WGS) entry which is preliminary data.</text>
</comment>
<feature type="coiled-coil region" evidence="1">
    <location>
        <begin position="259"/>
        <end position="320"/>
    </location>
</feature>
<dbReference type="EMBL" id="CAJVQB010000095">
    <property type="protein sequence ID" value="CAG8466322.1"/>
    <property type="molecule type" value="Genomic_DNA"/>
</dbReference>
<feature type="compositionally biased region" description="Basic and acidic residues" evidence="2">
    <location>
        <begin position="505"/>
        <end position="514"/>
    </location>
</feature>